<evidence type="ECO:0000256" key="2">
    <source>
        <dbReference type="SAM" id="SignalP"/>
    </source>
</evidence>
<dbReference type="PRINTS" id="PR00382">
    <property type="entry name" value="LIPIDTRNSFER"/>
</dbReference>
<dbReference type="GO" id="GO:0008289">
    <property type="term" value="F:lipid binding"/>
    <property type="evidence" value="ECO:0007669"/>
    <property type="project" value="InterPro"/>
</dbReference>
<organism evidence="4">
    <name type="scientific">Eucalyptus grandis</name>
    <name type="common">Flooded gum</name>
    <dbReference type="NCBI Taxonomy" id="71139"/>
    <lineage>
        <taxon>Eukaryota</taxon>
        <taxon>Viridiplantae</taxon>
        <taxon>Streptophyta</taxon>
        <taxon>Embryophyta</taxon>
        <taxon>Tracheophyta</taxon>
        <taxon>Spermatophyta</taxon>
        <taxon>Magnoliopsida</taxon>
        <taxon>eudicotyledons</taxon>
        <taxon>Gunneridae</taxon>
        <taxon>Pentapetalae</taxon>
        <taxon>rosids</taxon>
        <taxon>malvids</taxon>
        <taxon>Myrtales</taxon>
        <taxon>Myrtaceae</taxon>
        <taxon>Myrtoideae</taxon>
        <taxon>Eucalypteae</taxon>
        <taxon>Eucalyptus</taxon>
    </lineage>
</organism>
<dbReference type="PROSITE" id="PS00597">
    <property type="entry name" value="PLANT_LTP"/>
    <property type="match status" value="1"/>
</dbReference>
<protein>
    <recommendedName>
        <fullName evidence="3">Bifunctional inhibitor/plant lipid transfer protein/seed storage helical domain-containing protein</fullName>
    </recommendedName>
</protein>
<sequence length="83" mass="8023">MASSGLSKLACVALLCMVAAASVAEAAVTCGQVSSALAACKCLKSASGSISGINFGVVAAIPGKCGVNIPYKISPSTNCNSVK</sequence>
<feature type="domain" description="Bifunctional inhibitor/plant lipid transfer protein/seed storage helical" evidence="3">
    <location>
        <begin position="30"/>
        <end position="79"/>
    </location>
</feature>
<keyword evidence="2" id="KW-0732">Signal</keyword>
<dbReference type="PANTHER" id="PTHR33076">
    <property type="entry name" value="NON-SPECIFIC LIPID-TRANSFER PROTEIN 2-RELATED"/>
    <property type="match status" value="1"/>
</dbReference>
<comment type="similarity">
    <text evidence="1">Belongs to the plant LTP family.</text>
</comment>
<dbReference type="Gramene" id="KCW47521">
    <property type="protein sequence ID" value="KCW47521"/>
    <property type="gene ID" value="EUGRSUZ_K01283"/>
</dbReference>
<name>A0A059A1G5_EUCGR</name>
<evidence type="ECO:0000259" key="3">
    <source>
        <dbReference type="Pfam" id="PF00234"/>
    </source>
</evidence>
<accession>A0A059A1G5</accession>
<evidence type="ECO:0000256" key="1">
    <source>
        <dbReference type="ARBA" id="ARBA00009748"/>
    </source>
</evidence>
<dbReference type="InterPro" id="IPR000528">
    <property type="entry name" value="Plant_nsLTP"/>
</dbReference>
<dbReference type="Pfam" id="PF00234">
    <property type="entry name" value="Tryp_alpha_amyl"/>
    <property type="match status" value="1"/>
</dbReference>
<reference evidence="4" key="1">
    <citation type="submission" date="2013-07" db="EMBL/GenBank/DDBJ databases">
        <title>The genome of Eucalyptus grandis.</title>
        <authorList>
            <person name="Schmutz J."/>
            <person name="Hayes R."/>
            <person name="Myburg A."/>
            <person name="Tuskan G."/>
            <person name="Grattapaglia D."/>
            <person name="Rokhsar D.S."/>
        </authorList>
    </citation>
    <scope>NUCLEOTIDE SEQUENCE</scope>
    <source>
        <tissue evidence="4">Leaf extractions</tissue>
    </source>
</reference>
<gene>
    <name evidence="4" type="ORF">EUGRSUZ_K01283</name>
</gene>
<dbReference type="GO" id="GO:0006869">
    <property type="term" value="P:lipid transport"/>
    <property type="evidence" value="ECO:0007669"/>
    <property type="project" value="InterPro"/>
</dbReference>
<proteinExistence type="inferred from homology"/>
<dbReference type="InterPro" id="IPR036312">
    <property type="entry name" value="Bifun_inhib/LTP/seed_sf"/>
</dbReference>
<dbReference type="InterPro" id="IPR016140">
    <property type="entry name" value="Bifunc_inhib/LTP/seed_store"/>
</dbReference>
<dbReference type="EMBL" id="KK198763">
    <property type="protein sequence ID" value="KCW47521.1"/>
    <property type="molecule type" value="Genomic_DNA"/>
</dbReference>
<feature type="signal peptide" evidence="2">
    <location>
        <begin position="1"/>
        <end position="26"/>
    </location>
</feature>
<feature type="chain" id="PRO_5001572814" description="Bifunctional inhibitor/plant lipid transfer protein/seed storage helical domain-containing protein" evidence="2">
    <location>
        <begin position="27"/>
        <end position="83"/>
    </location>
</feature>
<dbReference type="Gene3D" id="1.10.110.10">
    <property type="entry name" value="Plant lipid-transfer and hydrophobic proteins"/>
    <property type="match status" value="1"/>
</dbReference>
<dbReference type="SUPFAM" id="SSF47699">
    <property type="entry name" value="Bifunctional inhibitor/lipid-transfer protein/seed storage 2S albumin"/>
    <property type="match status" value="1"/>
</dbReference>
<dbReference type="AlphaFoldDB" id="A0A059A1G5"/>
<evidence type="ECO:0000313" key="4">
    <source>
        <dbReference type="EMBL" id="KCW47521.1"/>
    </source>
</evidence>